<dbReference type="InterPro" id="IPR000182">
    <property type="entry name" value="GNAT_dom"/>
</dbReference>
<dbReference type="Gene3D" id="3.40.630.30">
    <property type="match status" value="1"/>
</dbReference>
<dbReference type="GO" id="GO:0016747">
    <property type="term" value="F:acyltransferase activity, transferring groups other than amino-acyl groups"/>
    <property type="evidence" value="ECO:0007669"/>
    <property type="project" value="InterPro"/>
</dbReference>
<organism evidence="2 3">
    <name type="scientific">Fastidiosipila sanguinis</name>
    <dbReference type="NCBI Taxonomy" id="236753"/>
    <lineage>
        <taxon>Bacteria</taxon>
        <taxon>Bacillati</taxon>
        <taxon>Bacillota</taxon>
        <taxon>Clostridia</taxon>
        <taxon>Eubacteriales</taxon>
        <taxon>Oscillospiraceae</taxon>
        <taxon>Fastidiosipila</taxon>
    </lineage>
</organism>
<dbReference type="KEGG" id="fsa:C5Q98_04235"/>
<dbReference type="CDD" id="cd04301">
    <property type="entry name" value="NAT_SF"/>
    <property type="match status" value="1"/>
</dbReference>
<dbReference type="AlphaFoldDB" id="A0A2S0KN65"/>
<evidence type="ECO:0000313" key="2">
    <source>
        <dbReference type="EMBL" id="AVM42476.1"/>
    </source>
</evidence>
<protein>
    <submittedName>
        <fullName evidence="2">GNAT family acetyltransferase</fullName>
    </submittedName>
</protein>
<accession>A0A2S0KN65</accession>
<dbReference type="PANTHER" id="PTHR39173">
    <property type="entry name" value="ACETYLTRANSFERASE"/>
    <property type="match status" value="1"/>
</dbReference>
<reference evidence="3" key="1">
    <citation type="submission" date="2018-02" db="EMBL/GenBank/DDBJ databases">
        <authorList>
            <person name="Holder M.E."/>
            <person name="Ajami N.J."/>
            <person name="Petrosino J.F."/>
        </authorList>
    </citation>
    <scope>NUCLEOTIDE SEQUENCE [LARGE SCALE GENOMIC DNA]</scope>
    <source>
        <strain evidence="3">CCUG 47711</strain>
    </source>
</reference>
<proteinExistence type="predicted"/>
<dbReference type="OrthoDB" id="9797989at2"/>
<sequence length="178" mass="20291">MSKSEKVKLLKPSLDYDQEIMAFREEFLEHGGSMDGCGELISCETTNEWLEEIESLTSAETCPDGYVPATQFICVREADNKLVGVIQVRHYFNDFLEKFGGHIGYSVRPSERRKGYATEMLGLILPYCKELGLNKVLVTCLEDNEASRKVIKKNGGIYETTVYEPSRKANIERYWISL</sequence>
<dbReference type="EMBL" id="CP027226">
    <property type="protein sequence ID" value="AVM42476.1"/>
    <property type="molecule type" value="Genomic_DNA"/>
</dbReference>
<dbReference type="PANTHER" id="PTHR39173:SF1">
    <property type="entry name" value="ACETYLTRANSFERASE"/>
    <property type="match status" value="1"/>
</dbReference>
<evidence type="ECO:0000259" key="1">
    <source>
        <dbReference type="PROSITE" id="PS51186"/>
    </source>
</evidence>
<dbReference type="InterPro" id="IPR016181">
    <property type="entry name" value="Acyl_CoA_acyltransferase"/>
</dbReference>
<dbReference type="Proteomes" id="UP000237947">
    <property type="component" value="Chromosome"/>
</dbReference>
<dbReference type="Pfam" id="PF13302">
    <property type="entry name" value="Acetyltransf_3"/>
    <property type="match status" value="1"/>
</dbReference>
<keyword evidence="3" id="KW-1185">Reference proteome</keyword>
<dbReference type="PROSITE" id="PS51186">
    <property type="entry name" value="GNAT"/>
    <property type="match status" value="1"/>
</dbReference>
<evidence type="ECO:0000313" key="3">
    <source>
        <dbReference type="Proteomes" id="UP000237947"/>
    </source>
</evidence>
<name>A0A2S0KN65_9FIRM</name>
<dbReference type="RefSeq" id="WP_106012434.1">
    <property type="nucleotide sequence ID" value="NZ_CP027226.1"/>
</dbReference>
<dbReference type="SUPFAM" id="SSF55729">
    <property type="entry name" value="Acyl-CoA N-acyltransferases (Nat)"/>
    <property type="match status" value="1"/>
</dbReference>
<gene>
    <name evidence="2" type="ORF">C5Q98_04235</name>
</gene>
<feature type="domain" description="N-acetyltransferase" evidence="1">
    <location>
        <begin position="5"/>
        <end position="177"/>
    </location>
</feature>
<keyword evidence="2" id="KW-0808">Transferase</keyword>